<dbReference type="AlphaFoldDB" id="A0AAV7K6E8"/>
<proteinExistence type="predicted"/>
<gene>
    <name evidence="1" type="ORF">LOD99_1346</name>
</gene>
<accession>A0AAV7K6E8</accession>
<dbReference type="Proteomes" id="UP001165289">
    <property type="component" value="Unassembled WGS sequence"/>
</dbReference>
<evidence type="ECO:0000313" key="1">
    <source>
        <dbReference type="EMBL" id="KAI6656551.1"/>
    </source>
</evidence>
<keyword evidence="2" id="KW-1185">Reference proteome</keyword>
<sequence length="251" mass="27579">MQTPEQTDTTLITEQIVSEQVLVRRKKDSNTSLDIPSPDKIRNEMQSLYSPISSLDTPPDLERAGHFELVPETAPSIHPNFSPITSPEESQSPDKQLHSLVIQPAERLSLVLQDPSIDVLPHKCSLALSDIVEEVCDSISDPLSPSLTYTRDESKPYTSPDSVFTDSSLMLSKALNSFMMSQGISEDNIEHRPAAQEHISDTTTELSDLISTQVLPAVEDLDFAQISASLLSIDQLTTEPTHQPPSDSTNS</sequence>
<comment type="caution">
    <text evidence="1">The sequence shown here is derived from an EMBL/GenBank/DDBJ whole genome shotgun (WGS) entry which is preliminary data.</text>
</comment>
<protein>
    <recommendedName>
        <fullName evidence="3">Vertebrate heat shock transcription factor C-terminal domain-containing protein</fullName>
    </recommendedName>
</protein>
<organism evidence="1 2">
    <name type="scientific">Oopsacas minuta</name>
    <dbReference type="NCBI Taxonomy" id="111878"/>
    <lineage>
        <taxon>Eukaryota</taxon>
        <taxon>Metazoa</taxon>
        <taxon>Porifera</taxon>
        <taxon>Hexactinellida</taxon>
        <taxon>Hexasterophora</taxon>
        <taxon>Lyssacinosida</taxon>
        <taxon>Leucopsacidae</taxon>
        <taxon>Oopsacas</taxon>
    </lineage>
</organism>
<evidence type="ECO:0000313" key="2">
    <source>
        <dbReference type="Proteomes" id="UP001165289"/>
    </source>
</evidence>
<dbReference type="EMBL" id="JAKMXF010000144">
    <property type="protein sequence ID" value="KAI6656551.1"/>
    <property type="molecule type" value="Genomic_DNA"/>
</dbReference>
<name>A0AAV7K6E8_9METZ</name>
<evidence type="ECO:0008006" key="3">
    <source>
        <dbReference type="Google" id="ProtNLM"/>
    </source>
</evidence>
<reference evidence="1 2" key="1">
    <citation type="journal article" date="2023" name="BMC Biol.">
        <title>The compact genome of the sponge Oopsacas minuta (Hexactinellida) is lacking key metazoan core genes.</title>
        <authorList>
            <person name="Santini S."/>
            <person name="Schenkelaars Q."/>
            <person name="Jourda C."/>
            <person name="Duchesne M."/>
            <person name="Belahbib H."/>
            <person name="Rocher C."/>
            <person name="Selva M."/>
            <person name="Riesgo A."/>
            <person name="Vervoort M."/>
            <person name="Leys S.P."/>
            <person name="Kodjabachian L."/>
            <person name="Le Bivic A."/>
            <person name="Borchiellini C."/>
            <person name="Claverie J.M."/>
            <person name="Renard E."/>
        </authorList>
    </citation>
    <scope>NUCLEOTIDE SEQUENCE [LARGE SCALE GENOMIC DNA]</scope>
    <source>
        <strain evidence="1">SPO-2</strain>
    </source>
</reference>